<sequence>MLNLISCPSNVRGIVQETSSVNDDQQSHKSLFPRHIGDVYFYYVVESVKRTDSAFFLLASTELVLTKRFIIEKDFHFLPVKRRESYNADGLLVSTPYVDVKKDAKHGLENDSKLPRTYHTLCHVYQREFCYKEAILSEANCSTPWSPLSFFNCTHNEGHTALCYMKKTRMKLTCSLTYVFLPSYLVEKMIVPWICFRNATSFSLSVHFNKDPIRANVEMLSIPSSSTLLGICYMPSEVGIENLHLMMEMVDTCHDLRK</sequence>
<dbReference type="EMBL" id="JBANQN010000011">
    <property type="protein sequence ID" value="KAK6775841.1"/>
    <property type="molecule type" value="Genomic_DNA"/>
</dbReference>
<accession>A0AAN8Y1K4</accession>
<reference evidence="1 2" key="1">
    <citation type="submission" date="2024-02" db="EMBL/GenBank/DDBJ databases">
        <title>de novo genome assembly of Solanum bulbocastanum strain 11H21.</title>
        <authorList>
            <person name="Hosaka A.J."/>
        </authorList>
    </citation>
    <scope>NUCLEOTIDE SEQUENCE [LARGE SCALE GENOMIC DNA]</scope>
    <source>
        <tissue evidence="1">Young leaves</tissue>
    </source>
</reference>
<proteinExistence type="predicted"/>
<dbReference type="Proteomes" id="UP001371456">
    <property type="component" value="Unassembled WGS sequence"/>
</dbReference>
<dbReference type="AlphaFoldDB" id="A0AAN8Y1K4"/>
<name>A0AAN8Y1K4_SOLBU</name>
<evidence type="ECO:0000313" key="2">
    <source>
        <dbReference type="Proteomes" id="UP001371456"/>
    </source>
</evidence>
<comment type="caution">
    <text evidence="1">The sequence shown here is derived from an EMBL/GenBank/DDBJ whole genome shotgun (WGS) entry which is preliminary data.</text>
</comment>
<gene>
    <name evidence="1" type="ORF">RDI58_026842</name>
</gene>
<protein>
    <submittedName>
        <fullName evidence="1">Uncharacterized protein</fullName>
    </submittedName>
</protein>
<keyword evidence="2" id="KW-1185">Reference proteome</keyword>
<organism evidence="1 2">
    <name type="scientific">Solanum bulbocastanum</name>
    <name type="common">Wild potato</name>
    <dbReference type="NCBI Taxonomy" id="147425"/>
    <lineage>
        <taxon>Eukaryota</taxon>
        <taxon>Viridiplantae</taxon>
        <taxon>Streptophyta</taxon>
        <taxon>Embryophyta</taxon>
        <taxon>Tracheophyta</taxon>
        <taxon>Spermatophyta</taxon>
        <taxon>Magnoliopsida</taxon>
        <taxon>eudicotyledons</taxon>
        <taxon>Gunneridae</taxon>
        <taxon>Pentapetalae</taxon>
        <taxon>asterids</taxon>
        <taxon>lamiids</taxon>
        <taxon>Solanales</taxon>
        <taxon>Solanaceae</taxon>
        <taxon>Solanoideae</taxon>
        <taxon>Solaneae</taxon>
        <taxon>Solanum</taxon>
    </lineage>
</organism>
<evidence type="ECO:0000313" key="1">
    <source>
        <dbReference type="EMBL" id="KAK6775841.1"/>
    </source>
</evidence>